<feature type="compositionally biased region" description="Polar residues" evidence="5">
    <location>
        <begin position="304"/>
        <end position="318"/>
    </location>
</feature>
<dbReference type="InterPro" id="IPR035437">
    <property type="entry name" value="SNase_OB-fold_sf"/>
</dbReference>
<dbReference type="Gene3D" id="2.30.30.140">
    <property type="match status" value="3"/>
</dbReference>
<proteinExistence type="predicted"/>
<keyword evidence="3" id="KW-0677">Repeat</keyword>
<sequence length="1208" mass="136523">MTSREDVIQNVRACLLTSKGSVAIDNLNRDYRMLIDENIPFRTLGFQSLVGFLRTIPSIKLIDRGNTHYVEAIPTEESAHITKLIARQKTSSKKNKKLVRSQGPLSFRQPMQRNTRSVNNDGSNMYSKMGARNPLSVSFGTTVTHQYNERPKFMPTNYTTPASAPSTRLKERQVNALPVSNQSVKDPRQDLQAKSNVKAITPVISQKPKTVNNNAEVYHKKASNISDRLNVTPNLDKLIQSLHMNIPSSQQSHVLSPLSPGQLIAECKSTHQQQLMNSQPQPLMDINVKPPINTHQQPLINSQPQLLTSGNQKPSINSHPKPLTNPHQPILMNPQFQQRLPMNLSQFQQPPINSPQLQQSQINSPQYQRSPVNSVQLQQPPNDSLPSLRMNAQPVVPKSQSVDPREELKRRAIALNLPEPVYQILPMTIKRAKHLAVFAKVKVGQYDYGSYPEEARTEDEAQKIAANNALLDLTEKYGLPYSLTETKDKDLIKKRILSIIDAHPSGIFMHQIPVYYKKEYQEILPVNWEKDIEKCPEIVLEKGADNSIILRRFVSSPEKIRHVPPSKVDKVQLNPIGIAVPEKLELPESRYFSATVNCVVSTTEIWIRIIDDSYSDPFFALITEMSQCYSKVQQPTKPQAIKTGNYYAVYVDDSWHRVRCVDFDATTGDTIVSFIDHGDEDVYHYSKLYPLDKKYCVFPAQAVRVSLSDLEDFSDYDSIVDQMENLLLGRSLYVEIISRDGDKDEPTATVIFYDTNGQEDVDVNAQLFSYLSETVLVAPKLNAGGQVSKVFISHVEPSGEVYVQVQSENMKLLISLLNRLISTKINSEDKKNSIVSRIGVSRTYFVSVDNNWYRGKIIDVVSNDQFRVFLIDYGKTVITSITNLLDLRILSQILADYPPQAIKVHLHNIDKSMFNEKMVTKLVELAPEGEPLLLKIVTIEDGTPVVEMFRRIQPSNMLVSLNNTLALEEELIKTNGDGNNNVKPRKRIERMNSKLADNENGDYRLSLKPPKIGAIRDYFDVHVTMAAHPGNFTVQPYDDKQALQSLMKQLQKACKVYNGPTPSPESIQKDKLYAAQHDDNNWYRVCVSSVMNDNMVSVYFCDFGNVSVLELDKLQPLKSEFFDLPYQAIKARLVGIRPINGDWSAEDSFLFQKLVVNKSFVSVVVESAHDELSPAETILGLKLIDVTTNKDIYIDKILVDEGCAVFVD</sequence>
<dbReference type="FunFam" id="2.30.30.140:FF:000018">
    <property type="entry name" value="Serine/threonine-protein kinase 31"/>
    <property type="match status" value="1"/>
</dbReference>
<evidence type="ECO:0000256" key="2">
    <source>
        <dbReference type="ARBA" id="ARBA00022490"/>
    </source>
</evidence>
<evidence type="ECO:0000256" key="1">
    <source>
        <dbReference type="ARBA" id="ARBA00004496"/>
    </source>
</evidence>
<accession>A0AAJ7J183</accession>
<evidence type="ECO:0000256" key="4">
    <source>
        <dbReference type="ARBA" id="ARBA00022871"/>
    </source>
</evidence>
<protein>
    <submittedName>
        <fullName evidence="9 10">Tudor domain-containing protein 7A-like</fullName>
    </submittedName>
</protein>
<dbReference type="GO" id="GO:0043186">
    <property type="term" value="C:P granule"/>
    <property type="evidence" value="ECO:0007669"/>
    <property type="project" value="TreeGrafter"/>
</dbReference>
<dbReference type="Pfam" id="PF12872">
    <property type="entry name" value="OST-HTH"/>
    <property type="match status" value="1"/>
</dbReference>
<dbReference type="InterPro" id="IPR050621">
    <property type="entry name" value="Tudor_domain_containing"/>
</dbReference>
<feature type="domain" description="Tudor" evidence="6">
    <location>
        <begin position="1065"/>
        <end position="1124"/>
    </location>
</feature>
<dbReference type="PANTHER" id="PTHR22948">
    <property type="entry name" value="TUDOR DOMAIN CONTAINING PROTEIN"/>
    <property type="match status" value="1"/>
</dbReference>
<dbReference type="Gene3D" id="2.40.50.90">
    <property type="match status" value="3"/>
</dbReference>
<keyword evidence="4" id="KW-0221">Differentiation</keyword>
<dbReference type="RefSeq" id="XP_017881985.1">
    <property type="nucleotide sequence ID" value="XM_018026496.2"/>
</dbReference>
<dbReference type="PROSITE" id="PS51644">
    <property type="entry name" value="HTH_OST"/>
    <property type="match status" value="2"/>
</dbReference>
<dbReference type="GO" id="GO:0030719">
    <property type="term" value="P:P granule organization"/>
    <property type="evidence" value="ECO:0007669"/>
    <property type="project" value="TreeGrafter"/>
</dbReference>
<feature type="domain" description="Tudor" evidence="6">
    <location>
        <begin position="835"/>
        <end position="894"/>
    </location>
</feature>
<evidence type="ECO:0000313" key="9">
    <source>
        <dbReference type="RefSeq" id="XP_017881985.1"/>
    </source>
</evidence>
<evidence type="ECO:0000313" key="10">
    <source>
        <dbReference type="RefSeq" id="XP_026670277.1"/>
    </source>
</evidence>
<dbReference type="GO" id="GO:0007283">
    <property type="term" value="P:spermatogenesis"/>
    <property type="evidence" value="ECO:0007669"/>
    <property type="project" value="UniProtKB-KW"/>
</dbReference>
<dbReference type="CDD" id="cd20379">
    <property type="entry name" value="Tudor_dTUD-like"/>
    <property type="match status" value="1"/>
</dbReference>
<dbReference type="InterPro" id="IPR041966">
    <property type="entry name" value="LOTUS-like"/>
</dbReference>
<name>A0AAJ7J183_9HYME</name>
<dbReference type="InterPro" id="IPR002999">
    <property type="entry name" value="Tudor"/>
</dbReference>
<dbReference type="CDD" id="cd09972">
    <property type="entry name" value="LOTUS_TDRD_OSKAR"/>
    <property type="match status" value="1"/>
</dbReference>
<reference evidence="9 10" key="1">
    <citation type="submission" date="2025-04" db="UniProtKB">
        <authorList>
            <consortium name="RefSeq"/>
        </authorList>
    </citation>
    <scope>IDENTIFICATION</scope>
    <source>
        <tissue evidence="9 10">Whole body</tissue>
    </source>
</reference>
<dbReference type="Gene3D" id="3.30.420.610">
    <property type="entry name" value="LOTUS domain-like"/>
    <property type="match status" value="2"/>
</dbReference>
<feature type="region of interest" description="Disordered" evidence="5">
    <location>
        <begin position="304"/>
        <end position="330"/>
    </location>
</feature>
<dbReference type="SUPFAM" id="SSF63748">
    <property type="entry name" value="Tudor/PWWP/MBT"/>
    <property type="match status" value="3"/>
</dbReference>
<keyword evidence="8" id="KW-1185">Reference proteome</keyword>
<feature type="region of interest" description="Disordered" evidence="5">
    <location>
        <begin position="346"/>
        <end position="404"/>
    </location>
</feature>
<feature type="compositionally biased region" description="Polar residues" evidence="5">
    <location>
        <begin position="109"/>
        <end position="126"/>
    </location>
</feature>
<feature type="domain" description="HTH OST-type" evidence="7">
    <location>
        <begin position="3"/>
        <end position="74"/>
    </location>
</feature>
<feature type="region of interest" description="Disordered" evidence="5">
    <location>
        <begin position="89"/>
        <end position="131"/>
    </location>
</feature>
<dbReference type="PANTHER" id="PTHR22948:SF77">
    <property type="entry name" value="SERINE_THREONINE-PROTEIN KINASE 31-LIKE ISOFORM X1"/>
    <property type="match status" value="1"/>
</dbReference>
<dbReference type="CTD" id="37304"/>
<dbReference type="GO" id="GO:0034587">
    <property type="term" value="P:piRNA processing"/>
    <property type="evidence" value="ECO:0007669"/>
    <property type="project" value="TreeGrafter"/>
</dbReference>
<evidence type="ECO:0000259" key="6">
    <source>
        <dbReference type="PROSITE" id="PS50304"/>
    </source>
</evidence>
<feature type="domain" description="HTH OST-type" evidence="7">
    <location>
        <begin position="488"/>
        <end position="555"/>
    </location>
</feature>
<evidence type="ECO:0000256" key="3">
    <source>
        <dbReference type="ARBA" id="ARBA00022737"/>
    </source>
</evidence>
<dbReference type="Proteomes" id="UP000694925">
    <property type="component" value="Unplaced"/>
</dbReference>
<feature type="compositionally biased region" description="Basic residues" evidence="5">
    <location>
        <begin position="90"/>
        <end position="99"/>
    </location>
</feature>
<keyword evidence="4" id="KW-0744">Spermatogenesis</keyword>
<dbReference type="SMART" id="SM00333">
    <property type="entry name" value="TUDOR"/>
    <property type="match status" value="3"/>
</dbReference>
<evidence type="ECO:0000256" key="5">
    <source>
        <dbReference type="SAM" id="MobiDB-lite"/>
    </source>
</evidence>
<dbReference type="GeneID" id="108626076"/>
<evidence type="ECO:0000259" key="7">
    <source>
        <dbReference type="PROSITE" id="PS51644"/>
    </source>
</evidence>
<evidence type="ECO:0000313" key="8">
    <source>
        <dbReference type="Proteomes" id="UP000694925"/>
    </source>
</evidence>
<gene>
    <name evidence="9 10" type="primary">LOC108626076</name>
</gene>
<organism evidence="8 9">
    <name type="scientific">Ceratina calcarata</name>
    <dbReference type="NCBI Taxonomy" id="156304"/>
    <lineage>
        <taxon>Eukaryota</taxon>
        <taxon>Metazoa</taxon>
        <taxon>Ecdysozoa</taxon>
        <taxon>Arthropoda</taxon>
        <taxon>Hexapoda</taxon>
        <taxon>Insecta</taxon>
        <taxon>Pterygota</taxon>
        <taxon>Neoptera</taxon>
        <taxon>Endopterygota</taxon>
        <taxon>Hymenoptera</taxon>
        <taxon>Apocrita</taxon>
        <taxon>Aculeata</taxon>
        <taxon>Apoidea</taxon>
        <taxon>Anthophila</taxon>
        <taxon>Apidae</taxon>
        <taxon>Ceratina</taxon>
        <taxon>Zadontomerus</taxon>
    </lineage>
</organism>
<feature type="compositionally biased region" description="Polar residues" evidence="5">
    <location>
        <begin position="346"/>
        <end position="385"/>
    </location>
</feature>
<keyword evidence="2" id="KW-0963">Cytoplasm</keyword>
<dbReference type="InterPro" id="IPR025605">
    <property type="entry name" value="OST-HTH/LOTUS_dom"/>
</dbReference>
<dbReference type="RefSeq" id="XP_026670277.1">
    <property type="nucleotide sequence ID" value="XM_026814476.1"/>
</dbReference>
<dbReference type="AlphaFoldDB" id="A0AAJ7J183"/>
<dbReference type="Pfam" id="PF00567">
    <property type="entry name" value="TUDOR"/>
    <property type="match status" value="3"/>
</dbReference>
<dbReference type="PROSITE" id="PS50304">
    <property type="entry name" value="TUDOR"/>
    <property type="match status" value="2"/>
</dbReference>
<dbReference type="KEGG" id="ccal:108626076"/>
<comment type="subcellular location">
    <subcellularLocation>
        <location evidence="1">Cytoplasm</location>
    </subcellularLocation>
</comment>